<keyword evidence="3" id="KW-1185">Reference proteome</keyword>
<evidence type="ECO:0000313" key="2">
    <source>
        <dbReference type="EMBL" id="KAK7338193.1"/>
    </source>
</evidence>
<evidence type="ECO:0000256" key="1">
    <source>
        <dbReference type="SAM" id="MobiDB-lite"/>
    </source>
</evidence>
<organism evidence="2 3">
    <name type="scientific">Canavalia gladiata</name>
    <name type="common">Sword bean</name>
    <name type="synonym">Dolichos gladiatus</name>
    <dbReference type="NCBI Taxonomy" id="3824"/>
    <lineage>
        <taxon>Eukaryota</taxon>
        <taxon>Viridiplantae</taxon>
        <taxon>Streptophyta</taxon>
        <taxon>Embryophyta</taxon>
        <taxon>Tracheophyta</taxon>
        <taxon>Spermatophyta</taxon>
        <taxon>Magnoliopsida</taxon>
        <taxon>eudicotyledons</taxon>
        <taxon>Gunneridae</taxon>
        <taxon>Pentapetalae</taxon>
        <taxon>rosids</taxon>
        <taxon>fabids</taxon>
        <taxon>Fabales</taxon>
        <taxon>Fabaceae</taxon>
        <taxon>Papilionoideae</taxon>
        <taxon>50 kb inversion clade</taxon>
        <taxon>NPAAA clade</taxon>
        <taxon>indigoferoid/millettioid clade</taxon>
        <taxon>Phaseoleae</taxon>
        <taxon>Canavalia</taxon>
    </lineage>
</organism>
<protein>
    <submittedName>
        <fullName evidence="2">Uncharacterized protein</fullName>
    </submittedName>
</protein>
<feature type="compositionally biased region" description="Basic and acidic residues" evidence="1">
    <location>
        <begin position="65"/>
        <end position="89"/>
    </location>
</feature>
<evidence type="ECO:0000313" key="3">
    <source>
        <dbReference type="Proteomes" id="UP001367508"/>
    </source>
</evidence>
<feature type="region of interest" description="Disordered" evidence="1">
    <location>
        <begin position="63"/>
        <end position="96"/>
    </location>
</feature>
<name>A0AAN9QP07_CANGL</name>
<gene>
    <name evidence="2" type="ORF">VNO77_18795</name>
</gene>
<comment type="caution">
    <text evidence="2">The sequence shown here is derived from an EMBL/GenBank/DDBJ whole genome shotgun (WGS) entry which is preliminary data.</text>
</comment>
<sequence>MEKTRLVLLIGRNRKWRMSSSNTTSPGFCKSVTSKAPNRAAVHGVKAPVADTLDEEEVQKNIQNAKEEKEAKRKQIEKTIESHISDSSKSDSSSAR</sequence>
<dbReference type="Proteomes" id="UP001367508">
    <property type="component" value="Unassembled WGS sequence"/>
</dbReference>
<dbReference type="AlphaFoldDB" id="A0AAN9QP07"/>
<proteinExistence type="predicted"/>
<reference evidence="2 3" key="1">
    <citation type="submission" date="2024-01" db="EMBL/GenBank/DDBJ databases">
        <title>The genomes of 5 underutilized Papilionoideae crops provide insights into root nodulation and disease resistanc.</title>
        <authorList>
            <person name="Jiang F."/>
        </authorList>
    </citation>
    <scope>NUCLEOTIDE SEQUENCE [LARGE SCALE GENOMIC DNA]</scope>
    <source>
        <strain evidence="2">LVBAO_FW01</strain>
        <tissue evidence="2">Leaves</tissue>
    </source>
</reference>
<accession>A0AAN9QP07</accession>
<dbReference type="EMBL" id="JAYMYQ010000004">
    <property type="protein sequence ID" value="KAK7338193.1"/>
    <property type="molecule type" value="Genomic_DNA"/>
</dbReference>